<dbReference type="Pfam" id="PF10536">
    <property type="entry name" value="PMD"/>
    <property type="match status" value="1"/>
</dbReference>
<dbReference type="GO" id="GO:0010073">
    <property type="term" value="P:meristem maintenance"/>
    <property type="evidence" value="ECO:0007669"/>
    <property type="project" value="InterPro"/>
</dbReference>
<dbReference type="AlphaFoldDB" id="A0A2N9E8P3"/>
<protein>
    <recommendedName>
        <fullName evidence="2">Aminotransferase-like plant mobile domain-containing protein</fullName>
    </recommendedName>
</protein>
<feature type="region of interest" description="Disordered" evidence="1">
    <location>
        <begin position="50"/>
        <end position="79"/>
    </location>
</feature>
<dbReference type="EMBL" id="OIVN01000155">
    <property type="protein sequence ID" value="SPC75337.1"/>
    <property type="molecule type" value="Genomic_DNA"/>
</dbReference>
<gene>
    <name evidence="3" type="ORF">FSB_LOCUS3219</name>
</gene>
<sequence>MPLRMGIRACHNGVRHSEALSLLVRLEAAYASTEAAYAACKERMLLQAPTMSRTSKSRGSRSGSSSSNPTSASNLPPLDAKLGTKKWREEAKVVHSRGNATRVCDWWKQLSAATKALVKLASFRPMVENLAESWSLKCVVLYLSQRWWDTTHTFHIVGREMTMTPLDKYQLTGLNVSGHTIRFPEDGGPLDEIYLGYSSGSSTISVPSLFADFDSRPQDTLDEQLLMGRAFLMYLLGNTIVCNSSQTISMKWLHFFEDLDMTVEYNWGGLALVHLYVNMDTISRGITTSLMGYWRLWEIAWTHWGLNEEGMEEGPVIAWHLSRFSKLYEGPLERVIYLAERVTTQLIGESNAVPIAPPSFIIFPFTLEGQDLAAWRADIPFEGRLDAMTAFEDYQGTLMLPLRTALLAKGGSRDIPLPLWSVTSCRSDELLSRDRRESGATGFFLVGNFEAMDPKIVDIVEMLGTDNLAPMILAATLNRLDDLKDGTYHHFKESPLLLQIMWLFDHLGMLNLLVVRDFAYEPRNYLHRWLAKKAPREFILFLEKLTYENLNWILPWWSIDTFIMRTYPPGCVVMDGLSRASYYCPGRLKRQWGEF</sequence>
<reference evidence="3" key="1">
    <citation type="submission" date="2018-02" db="EMBL/GenBank/DDBJ databases">
        <authorList>
            <person name="Cohen D.B."/>
            <person name="Kent A.D."/>
        </authorList>
    </citation>
    <scope>NUCLEOTIDE SEQUENCE</scope>
</reference>
<proteinExistence type="predicted"/>
<dbReference type="InterPro" id="IPR044824">
    <property type="entry name" value="MAIN-like"/>
</dbReference>
<feature type="compositionally biased region" description="Low complexity" evidence="1">
    <location>
        <begin position="60"/>
        <end position="78"/>
    </location>
</feature>
<evidence type="ECO:0000259" key="2">
    <source>
        <dbReference type="Pfam" id="PF10536"/>
    </source>
</evidence>
<evidence type="ECO:0000313" key="3">
    <source>
        <dbReference type="EMBL" id="SPC75337.1"/>
    </source>
</evidence>
<dbReference type="PANTHER" id="PTHR46033">
    <property type="entry name" value="PROTEIN MAIN-LIKE 2"/>
    <property type="match status" value="1"/>
</dbReference>
<organism evidence="3">
    <name type="scientific">Fagus sylvatica</name>
    <name type="common">Beechnut</name>
    <dbReference type="NCBI Taxonomy" id="28930"/>
    <lineage>
        <taxon>Eukaryota</taxon>
        <taxon>Viridiplantae</taxon>
        <taxon>Streptophyta</taxon>
        <taxon>Embryophyta</taxon>
        <taxon>Tracheophyta</taxon>
        <taxon>Spermatophyta</taxon>
        <taxon>Magnoliopsida</taxon>
        <taxon>eudicotyledons</taxon>
        <taxon>Gunneridae</taxon>
        <taxon>Pentapetalae</taxon>
        <taxon>rosids</taxon>
        <taxon>fabids</taxon>
        <taxon>Fagales</taxon>
        <taxon>Fagaceae</taxon>
        <taxon>Fagus</taxon>
    </lineage>
</organism>
<dbReference type="InterPro" id="IPR019557">
    <property type="entry name" value="AminoTfrase-like_pln_mobile"/>
</dbReference>
<accession>A0A2N9E8P3</accession>
<name>A0A2N9E8P3_FAGSY</name>
<feature type="domain" description="Aminotransferase-like plant mobile" evidence="2">
    <location>
        <begin position="139"/>
        <end position="298"/>
    </location>
</feature>
<evidence type="ECO:0000256" key="1">
    <source>
        <dbReference type="SAM" id="MobiDB-lite"/>
    </source>
</evidence>
<dbReference type="PANTHER" id="PTHR46033:SF8">
    <property type="entry name" value="PROTEIN MAINTENANCE OF MERISTEMS-LIKE"/>
    <property type="match status" value="1"/>
</dbReference>